<gene>
    <name evidence="1" type="ORF">Ahy_A10g049455</name>
</gene>
<evidence type="ECO:0000313" key="2">
    <source>
        <dbReference type="Proteomes" id="UP000289738"/>
    </source>
</evidence>
<reference evidence="1 2" key="1">
    <citation type="submission" date="2019-01" db="EMBL/GenBank/DDBJ databases">
        <title>Sequencing of cultivated peanut Arachis hypogaea provides insights into genome evolution and oil improvement.</title>
        <authorList>
            <person name="Chen X."/>
        </authorList>
    </citation>
    <scope>NUCLEOTIDE SEQUENCE [LARGE SCALE GENOMIC DNA]</scope>
    <source>
        <strain evidence="2">cv. Fuhuasheng</strain>
        <tissue evidence="1">Leaves</tissue>
    </source>
</reference>
<accession>A0A445B773</accession>
<keyword evidence="2" id="KW-1185">Reference proteome</keyword>
<comment type="caution">
    <text evidence="1">The sequence shown here is derived from an EMBL/GenBank/DDBJ whole genome shotgun (WGS) entry which is preliminary data.</text>
</comment>
<dbReference type="EMBL" id="SDMP01000010">
    <property type="protein sequence ID" value="RYR34514.1"/>
    <property type="molecule type" value="Genomic_DNA"/>
</dbReference>
<dbReference type="AlphaFoldDB" id="A0A445B773"/>
<protein>
    <submittedName>
        <fullName evidence="1">Uncharacterized protein</fullName>
    </submittedName>
</protein>
<organism evidence="1 2">
    <name type="scientific">Arachis hypogaea</name>
    <name type="common">Peanut</name>
    <dbReference type="NCBI Taxonomy" id="3818"/>
    <lineage>
        <taxon>Eukaryota</taxon>
        <taxon>Viridiplantae</taxon>
        <taxon>Streptophyta</taxon>
        <taxon>Embryophyta</taxon>
        <taxon>Tracheophyta</taxon>
        <taxon>Spermatophyta</taxon>
        <taxon>Magnoliopsida</taxon>
        <taxon>eudicotyledons</taxon>
        <taxon>Gunneridae</taxon>
        <taxon>Pentapetalae</taxon>
        <taxon>rosids</taxon>
        <taxon>fabids</taxon>
        <taxon>Fabales</taxon>
        <taxon>Fabaceae</taxon>
        <taxon>Papilionoideae</taxon>
        <taxon>50 kb inversion clade</taxon>
        <taxon>dalbergioids sensu lato</taxon>
        <taxon>Dalbergieae</taxon>
        <taxon>Pterocarpus clade</taxon>
        <taxon>Arachis</taxon>
    </lineage>
</organism>
<name>A0A445B773_ARAHY</name>
<sequence length="273" mass="30757">MLLICFKHPLPLCPSILLSFLSQDKPNLTLAINHSLILKPSDTIKLRFVAANLVTSTLSSSKKALLLPDSRSSSYSSVLSLLLDLLMIFSTQCMDAVARESYHRHFQPLPQVLPIVGSDQPYLIFDTHACSFKSAARSSSSLEHCKSKLRAYVLKQEGPPAVIGTLGPWQKAQGPPVVTTTVGPWQKKMIHFDEDSGGNIKHSELTIEQNIEGHPLGITADHWRWYLDYRNSEDTKLYTHTDRSKSFARLKEEELKRQGRRIGRGELWTLTHK</sequence>
<proteinExistence type="predicted"/>
<dbReference type="Proteomes" id="UP000289738">
    <property type="component" value="Chromosome A10"/>
</dbReference>
<evidence type="ECO:0000313" key="1">
    <source>
        <dbReference type="EMBL" id="RYR34514.1"/>
    </source>
</evidence>